<organism evidence="24 25">
    <name type="scientific">Craurococcus roseus</name>
    <dbReference type="NCBI Taxonomy" id="77585"/>
    <lineage>
        <taxon>Bacteria</taxon>
        <taxon>Pseudomonadati</taxon>
        <taxon>Pseudomonadota</taxon>
        <taxon>Alphaproteobacteria</taxon>
        <taxon>Acetobacterales</taxon>
        <taxon>Acetobacteraceae</taxon>
        <taxon>Craurococcus</taxon>
    </lineage>
</organism>
<dbReference type="InterPro" id="IPR006311">
    <property type="entry name" value="TAT_signal"/>
</dbReference>
<proteinExistence type="inferred from homology"/>
<evidence type="ECO:0000256" key="18">
    <source>
        <dbReference type="ARBA" id="ARBA00023157"/>
    </source>
</evidence>
<name>A0ABP3RDP4_9PROT</name>
<dbReference type="Gene3D" id="1.20.5.510">
    <property type="entry name" value="Single helix bin"/>
    <property type="match status" value="1"/>
</dbReference>
<evidence type="ECO:0000256" key="6">
    <source>
        <dbReference type="ARBA" id="ARBA00019816"/>
    </source>
</evidence>
<dbReference type="InterPro" id="IPR036922">
    <property type="entry name" value="Rieske_2Fe-2S_sf"/>
</dbReference>
<keyword evidence="13 20" id="KW-0249">Electron transport</keyword>
<evidence type="ECO:0000256" key="11">
    <source>
        <dbReference type="ARBA" id="ARBA00022723"/>
    </source>
</evidence>
<evidence type="ECO:0000256" key="10">
    <source>
        <dbReference type="ARBA" id="ARBA00022714"/>
    </source>
</evidence>
<dbReference type="PROSITE" id="PS51296">
    <property type="entry name" value="RIESKE"/>
    <property type="match status" value="1"/>
</dbReference>
<evidence type="ECO:0000313" key="24">
    <source>
        <dbReference type="EMBL" id="GAA0608498.1"/>
    </source>
</evidence>
<dbReference type="RefSeq" id="WP_343898354.1">
    <property type="nucleotide sequence ID" value="NZ_BAAAFZ010000125.1"/>
</dbReference>
<keyword evidence="12" id="KW-1278">Translocase</keyword>
<evidence type="ECO:0000256" key="14">
    <source>
        <dbReference type="ARBA" id="ARBA00022989"/>
    </source>
</evidence>
<dbReference type="PANTHER" id="PTHR10134">
    <property type="entry name" value="CYTOCHROME B-C1 COMPLEX SUBUNIT RIESKE, MITOCHONDRIAL"/>
    <property type="match status" value="1"/>
</dbReference>
<dbReference type="Proteomes" id="UP001501588">
    <property type="component" value="Unassembled WGS sequence"/>
</dbReference>
<evidence type="ECO:0000256" key="19">
    <source>
        <dbReference type="ARBA" id="ARBA00029351"/>
    </source>
</evidence>
<dbReference type="InterPro" id="IPR014349">
    <property type="entry name" value="Rieske_Fe-S_prot"/>
</dbReference>
<protein>
    <recommendedName>
        <fullName evidence="6 20">Ubiquinol-cytochrome c reductase iron-sulfur subunit</fullName>
        <ecNumber evidence="5 20">7.1.1.8</ecNumber>
    </recommendedName>
</protein>
<dbReference type="Gene3D" id="2.102.10.10">
    <property type="entry name" value="Rieske [2Fe-2S] iron-sulphur domain"/>
    <property type="match status" value="1"/>
</dbReference>
<evidence type="ECO:0000256" key="15">
    <source>
        <dbReference type="ARBA" id="ARBA00023004"/>
    </source>
</evidence>
<reference evidence="25" key="1">
    <citation type="journal article" date="2019" name="Int. J. Syst. Evol. Microbiol.">
        <title>The Global Catalogue of Microorganisms (GCM) 10K type strain sequencing project: providing services to taxonomists for standard genome sequencing and annotation.</title>
        <authorList>
            <consortium name="The Broad Institute Genomics Platform"/>
            <consortium name="The Broad Institute Genome Sequencing Center for Infectious Disease"/>
            <person name="Wu L."/>
            <person name="Ma J."/>
        </authorList>
    </citation>
    <scope>NUCLEOTIDE SEQUENCE [LARGE SCALE GENOMIC DNA]</scope>
    <source>
        <strain evidence="25">JCM 9933</strain>
    </source>
</reference>
<dbReference type="InterPro" id="IPR019546">
    <property type="entry name" value="TAT_signal_bac_arc"/>
</dbReference>
<sequence length="195" mass="20575">MADTLAQHGAPQVPEHGPATDPDGGGGTRRDFLTLTTAAFTVVGLGAAAVPFIASMNPSRDVLALASTEVDLSPIAVGSAVTIMWRGKPVFVRHRTAEEIQAARSVPISQLPDPAPDQARVIKDEWLVLLGVCTHLGCVPLGQKPSDSKGNFGGWFCPCHGSHYDTSGRIRQGPAPANLEVPEYVFTSDTQIRIG</sequence>
<evidence type="ECO:0000256" key="8">
    <source>
        <dbReference type="ARBA" id="ARBA00022475"/>
    </source>
</evidence>
<dbReference type="EMBL" id="BAAAFZ010000125">
    <property type="protein sequence ID" value="GAA0608498.1"/>
    <property type="molecule type" value="Genomic_DNA"/>
</dbReference>
<keyword evidence="7 20" id="KW-0813">Transport</keyword>
<dbReference type="EC" id="7.1.1.8" evidence="5 20"/>
<dbReference type="NCBIfam" id="TIGR01409">
    <property type="entry name" value="TAT_signal_seq"/>
    <property type="match status" value="1"/>
</dbReference>
<comment type="subcellular location">
    <subcellularLocation>
        <location evidence="2">Cell membrane</location>
        <topology evidence="2">Single-pass membrane protein</topology>
    </subcellularLocation>
</comment>
<evidence type="ECO:0000256" key="22">
    <source>
        <dbReference type="SAM" id="MobiDB-lite"/>
    </source>
</evidence>
<evidence type="ECO:0000256" key="13">
    <source>
        <dbReference type="ARBA" id="ARBA00022982"/>
    </source>
</evidence>
<dbReference type="PROSITE" id="PS51318">
    <property type="entry name" value="TAT"/>
    <property type="match status" value="1"/>
</dbReference>
<dbReference type="InterPro" id="IPR005805">
    <property type="entry name" value="Rieske_Fe-S_prot_C"/>
</dbReference>
<evidence type="ECO:0000256" key="12">
    <source>
        <dbReference type="ARBA" id="ARBA00022967"/>
    </source>
</evidence>
<dbReference type="InterPro" id="IPR019470">
    <property type="entry name" value="Ubiq_cytC_Rdtase_Fe-S_su_TAT"/>
</dbReference>
<evidence type="ECO:0000256" key="2">
    <source>
        <dbReference type="ARBA" id="ARBA00004162"/>
    </source>
</evidence>
<evidence type="ECO:0000256" key="3">
    <source>
        <dbReference type="ARBA" id="ARBA00010651"/>
    </source>
</evidence>
<feature type="region of interest" description="Disordered" evidence="22">
    <location>
        <begin position="1"/>
        <end position="30"/>
    </location>
</feature>
<keyword evidence="11" id="KW-0479">Metal-binding</keyword>
<evidence type="ECO:0000256" key="17">
    <source>
        <dbReference type="ARBA" id="ARBA00023136"/>
    </source>
</evidence>
<dbReference type="PRINTS" id="PR00162">
    <property type="entry name" value="RIESKE"/>
</dbReference>
<comment type="cofactor">
    <cofactor evidence="20">
        <name>[2Fe-2S] cluster</name>
        <dbReference type="ChEBI" id="CHEBI:190135"/>
    </cofactor>
    <text evidence="20">Binds 1 [2Fe-2S] cluster per subunit.</text>
</comment>
<evidence type="ECO:0000256" key="5">
    <source>
        <dbReference type="ARBA" id="ARBA00012951"/>
    </source>
</evidence>
<evidence type="ECO:0000256" key="9">
    <source>
        <dbReference type="ARBA" id="ARBA00022692"/>
    </source>
</evidence>
<keyword evidence="10" id="KW-0001">2Fe-2S</keyword>
<comment type="function">
    <text evidence="1">Component of the ubiquinol-cytochrome c reductase complex (complex III or cytochrome b-c1 complex), which is a respiratory chain that generates an electrochemical potential coupled to ATP synthesis.</text>
</comment>
<comment type="similarity">
    <text evidence="3">Belongs to the Rieske iron-sulfur protein family.</text>
</comment>
<dbReference type="NCBIfam" id="TIGR01416">
    <property type="entry name" value="Rieske_proteo"/>
    <property type="match status" value="1"/>
</dbReference>
<dbReference type="Pfam" id="PF00355">
    <property type="entry name" value="Rieske"/>
    <property type="match status" value="1"/>
</dbReference>
<keyword evidence="8" id="KW-1003">Cell membrane</keyword>
<keyword evidence="16" id="KW-0411">Iron-sulfur</keyword>
<evidence type="ECO:0000256" key="16">
    <source>
        <dbReference type="ARBA" id="ARBA00023014"/>
    </source>
</evidence>
<keyword evidence="14 20" id="KW-1133">Transmembrane helix</keyword>
<accession>A0ABP3RDP4</accession>
<dbReference type="Pfam" id="PF10399">
    <property type="entry name" value="UCR_Fe-S_N"/>
    <property type="match status" value="1"/>
</dbReference>
<comment type="miscellaneous">
    <text evidence="20">The Rieske protein is a high potential 2Fe-2S protein.</text>
</comment>
<keyword evidence="25" id="KW-1185">Reference proteome</keyword>
<evidence type="ECO:0000259" key="23">
    <source>
        <dbReference type="PROSITE" id="PS51296"/>
    </source>
</evidence>
<evidence type="ECO:0000256" key="1">
    <source>
        <dbReference type="ARBA" id="ARBA00002444"/>
    </source>
</evidence>
<evidence type="ECO:0000313" key="25">
    <source>
        <dbReference type="Proteomes" id="UP001501588"/>
    </source>
</evidence>
<comment type="catalytic activity">
    <reaction evidence="19 20">
        <text>a quinol + 2 Fe(III)-[cytochrome c](out) = a quinone + 2 Fe(II)-[cytochrome c](out) + 2 H(+)(out)</text>
        <dbReference type="Rhea" id="RHEA:11484"/>
        <dbReference type="Rhea" id="RHEA-COMP:10350"/>
        <dbReference type="Rhea" id="RHEA-COMP:14399"/>
        <dbReference type="ChEBI" id="CHEBI:15378"/>
        <dbReference type="ChEBI" id="CHEBI:24646"/>
        <dbReference type="ChEBI" id="CHEBI:29033"/>
        <dbReference type="ChEBI" id="CHEBI:29034"/>
        <dbReference type="ChEBI" id="CHEBI:132124"/>
        <dbReference type="EC" id="7.1.1.8"/>
    </reaction>
</comment>
<comment type="caution">
    <text evidence="24">The sequence shown here is derived from an EMBL/GenBank/DDBJ whole genome shotgun (WGS) entry which is preliminary data.</text>
</comment>
<keyword evidence="18" id="KW-1015">Disulfide bond</keyword>
<dbReference type="CDD" id="cd03470">
    <property type="entry name" value="Rieske_cytochrome_bc1"/>
    <property type="match status" value="1"/>
</dbReference>
<evidence type="ECO:0000256" key="4">
    <source>
        <dbReference type="ARBA" id="ARBA00011649"/>
    </source>
</evidence>
<keyword evidence="9 20" id="KW-0812">Transmembrane</keyword>
<comment type="subunit">
    <text evidence="4 21">The main subunits of complex b-c1 are: cytochrome b, cytochrome c1 and the Rieske protein.</text>
</comment>
<evidence type="ECO:0000256" key="21">
    <source>
        <dbReference type="RuleBase" id="RU004497"/>
    </source>
</evidence>
<keyword evidence="17 20" id="KW-0472">Membrane</keyword>
<dbReference type="InterPro" id="IPR017941">
    <property type="entry name" value="Rieske_2Fe-2S"/>
</dbReference>
<dbReference type="InterPro" id="IPR006317">
    <property type="entry name" value="Ubiquinol_cyt_c_Rdtase_Fe-S-su"/>
</dbReference>
<feature type="transmembrane region" description="Helical" evidence="20">
    <location>
        <begin position="32"/>
        <end position="54"/>
    </location>
</feature>
<dbReference type="SUPFAM" id="SSF50022">
    <property type="entry name" value="ISP domain"/>
    <property type="match status" value="1"/>
</dbReference>
<feature type="domain" description="Rieske" evidence="23">
    <location>
        <begin position="100"/>
        <end position="193"/>
    </location>
</feature>
<keyword evidence="15" id="KW-0408">Iron</keyword>
<evidence type="ECO:0000256" key="20">
    <source>
        <dbReference type="RuleBase" id="RU004494"/>
    </source>
</evidence>
<gene>
    <name evidence="24" type="primary">petA</name>
    <name evidence="24" type="ORF">GCM10009416_51620</name>
</gene>
<evidence type="ECO:0000256" key="7">
    <source>
        <dbReference type="ARBA" id="ARBA00022448"/>
    </source>
</evidence>